<dbReference type="EMBL" id="FODY01000005">
    <property type="protein sequence ID" value="SEO76790.1"/>
    <property type="molecule type" value="Genomic_DNA"/>
</dbReference>
<accession>A0A1H8SDJ3</accession>
<proteinExistence type="predicted"/>
<keyword evidence="1" id="KW-0732">Signal</keyword>
<name>A0A1H8SDJ3_9FIRM</name>
<dbReference type="OrthoDB" id="1681291at2"/>
<organism evidence="2 3">
    <name type="scientific">Propionispora vibrioides</name>
    <dbReference type="NCBI Taxonomy" id="112903"/>
    <lineage>
        <taxon>Bacteria</taxon>
        <taxon>Bacillati</taxon>
        <taxon>Bacillota</taxon>
        <taxon>Negativicutes</taxon>
        <taxon>Selenomonadales</taxon>
        <taxon>Sporomusaceae</taxon>
        <taxon>Propionispora</taxon>
    </lineage>
</organism>
<feature type="signal peptide" evidence="1">
    <location>
        <begin position="1"/>
        <end position="20"/>
    </location>
</feature>
<dbReference type="AlphaFoldDB" id="A0A1H8SDJ3"/>
<dbReference type="STRING" id="112903.SAMN04490178_10512"/>
<evidence type="ECO:0000256" key="1">
    <source>
        <dbReference type="SAM" id="SignalP"/>
    </source>
</evidence>
<keyword evidence="3" id="KW-1185">Reference proteome</keyword>
<feature type="chain" id="PRO_5011514297" evidence="1">
    <location>
        <begin position="21"/>
        <end position="245"/>
    </location>
</feature>
<gene>
    <name evidence="2" type="ORF">SAMN04490178_10512</name>
</gene>
<dbReference type="Proteomes" id="UP000198847">
    <property type="component" value="Unassembled WGS sequence"/>
</dbReference>
<evidence type="ECO:0000313" key="3">
    <source>
        <dbReference type="Proteomes" id="UP000198847"/>
    </source>
</evidence>
<reference evidence="2 3" key="1">
    <citation type="submission" date="2016-10" db="EMBL/GenBank/DDBJ databases">
        <authorList>
            <person name="de Groot N.N."/>
        </authorList>
    </citation>
    <scope>NUCLEOTIDE SEQUENCE [LARGE SCALE GENOMIC DNA]</scope>
    <source>
        <strain evidence="2 3">DSM 13305</strain>
    </source>
</reference>
<dbReference type="SUPFAM" id="SSF56935">
    <property type="entry name" value="Porins"/>
    <property type="match status" value="1"/>
</dbReference>
<dbReference type="RefSeq" id="WP_091744694.1">
    <property type="nucleotide sequence ID" value="NZ_FODY01000005.1"/>
</dbReference>
<evidence type="ECO:0000313" key="2">
    <source>
        <dbReference type="EMBL" id="SEO76790.1"/>
    </source>
</evidence>
<dbReference type="Gene3D" id="2.40.160.60">
    <property type="entry name" value="Outer membrane protein transport protein (OMPP1/FadL/TodX)"/>
    <property type="match status" value="1"/>
</dbReference>
<protein>
    <submittedName>
        <fullName evidence="2">OmpA-OmpF porin, OOP family</fullName>
    </submittedName>
</protein>
<sequence>MKKIILVTLFLFALSSVAFASPLTDYSKGNWALDLNYRVNNSYDASADVTGTDFSTGKQKLDGKNNLELGLTFGLGNNLALQYRQANPKGGWSYTDTYENEYSRSVGVEAKTRVEEYNVLYKVNKNLSAFTGYVNAKPSASLSAIDGEENIGVSLTGHNKNIWQVGLMGTVPIKDKLTAYGIAAVGNDYHNLEAGVGYQITKDLDFNVNYRILKVEKMDVANYDGYTLTTDTKVKGWGFGLTQKM</sequence>